<dbReference type="AlphaFoldDB" id="A0A2T0SW05"/>
<dbReference type="Proteomes" id="UP000238375">
    <property type="component" value="Unassembled WGS sequence"/>
</dbReference>
<name>A0A2T0SW05_9BACT</name>
<dbReference type="Gene3D" id="2.40.128.490">
    <property type="entry name" value="Uncharacterised protein PF14869, DUF4488"/>
    <property type="match status" value="1"/>
</dbReference>
<evidence type="ECO:0000313" key="1">
    <source>
        <dbReference type="EMBL" id="PRY37597.1"/>
    </source>
</evidence>
<accession>A0A2T0SW05</accession>
<organism evidence="1 2">
    <name type="scientific">Spirosoma oryzae</name>
    <dbReference type="NCBI Taxonomy" id="1469603"/>
    <lineage>
        <taxon>Bacteria</taxon>
        <taxon>Pseudomonadati</taxon>
        <taxon>Bacteroidota</taxon>
        <taxon>Cytophagia</taxon>
        <taxon>Cytophagales</taxon>
        <taxon>Cytophagaceae</taxon>
        <taxon>Spirosoma</taxon>
    </lineage>
</organism>
<dbReference type="RefSeq" id="WP_106138317.1">
    <property type="nucleotide sequence ID" value="NZ_PVTE01000010.1"/>
</dbReference>
<evidence type="ECO:0008006" key="3">
    <source>
        <dbReference type="Google" id="ProtNLM"/>
    </source>
</evidence>
<sequence>MKKLLLLTTLLIGCKTEPKQAADQGQDKLPIVGTWKLLSGTLIEKGDTAVTDYTKGASFIKIINDTHFAFFNHDLTNGKGPSPSYNSGGGRYTLTDSTYTEQLEYCTDRQWEGHTFPFTITIKNDTLVQQGVEKIPAAGIDRLNSERYVRIK</sequence>
<reference evidence="1 2" key="1">
    <citation type="submission" date="2018-03" db="EMBL/GenBank/DDBJ databases">
        <title>Genomic Encyclopedia of Archaeal and Bacterial Type Strains, Phase II (KMG-II): from individual species to whole genera.</title>
        <authorList>
            <person name="Goeker M."/>
        </authorList>
    </citation>
    <scope>NUCLEOTIDE SEQUENCE [LARGE SCALE GENOMIC DNA]</scope>
    <source>
        <strain evidence="1 2">DSM 28354</strain>
    </source>
</reference>
<comment type="caution">
    <text evidence="1">The sequence shown here is derived from an EMBL/GenBank/DDBJ whole genome shotgun (WGS) entry which is preliminary data.</text>
</comment>
<evidence type="ECO:0000313" key="2">
    <source>
        <dbReference type="Proteomes" id="UP000238375"/>
    </source>
</evidence>
<dbReference type="EMBL" id="PVTE01000010">
    <property type="protein sequence ID" value="PRY37597.1"/>
    <property type="molecule type" value="Genomic_DNA"/>
</dbReference>
<dbReference type="OrthoDB" id="1493972at2"/>
<keyword evidence="2" id="KW-1185">Reference proteome</keyword>
<protein>
    <recommendedName>
        <fullName evidence="3">Lipocalin-like protein</fullName>
    </recommendedName>
</protein>
<proteinExistence type="predicted"/>
<gene>
    <name evidence="1" type="ORF">CLV58_11066</name>
</gene>